<dbReference type="Proteomes" id="UP000054516">
    <property type="component" value="Unassembled WGS sequence"/>
</dbReference>
<protein>
    <submittedName>
        <fullName evidence="2">Uncharacterized protein</fullName>
    </submittedName>
</protein>
<dbReference type="AlphaFoldDB" id="A0A1S8A9E1"/>
<feature type="compositionally biased region" description="Basic and acidic residues" evidence="1">
    <location>
        <begin position="1"/>
        <end position="13"/>
    </location>
</feature>
<organism evidence="2">
    <name type="scientific">Rosellinia necatrix</name>
    <name type="common">White root-rot fungus</name>
    <dbReference type="NCBI Taxonomy" id="77044"/>
    <lineage>
        <taxon>Eukaryota</taxon>
        <taxon>Fungi</taxon>
        <taxon>Dikarya</taxon>
        <taxon>Ascomycota</taxon>
        <taxon>Pezizomycotina</taxon>
        <taxon>Sordariomycetes</taxon>
        <taxon>Xylariomycetidae</taxon>
        <taxon>Xylariales</taxon>
        <taxon>Xylariaceae</taxon>
        <taxon>Rosellinia</taxon>
    </lineage>
</organism>
<proteinExistence type="predicted"/>
<feature type="region of interest" description="Disordered" evidence="1">
    <location>
        <begin position="1"/>
        <end position="64"/>
    </location>
</feature>
<accession>A0A1S8A9E1</accession>
<name>A0A1S8A9E1_ROSNE</name>
<dbReference type="OrthoDB" id="4768377at2759"/>
<evidence type="ECO:0000313" key="3">
    <source>
        <dbReference type="Proteomes" id="UP000054516"/>
    </source>
</evidence>
<sequence length="64" mass="7151">MTPRKMDYKDVQRIAKARGQNDSFSKRAAMAARNGDQSSKEQEGSSGKQEQGMNRDNEKTGSKK</sequence>
<feature type="compositionally biased region" description="Basic and acidic residues" evidence="1">
    <location>
        <begin position="53"/>
        <end position="64"/>
    </location>
</feature>
<reference evidence="2" key="1">
    <citation type="submission" date="2016-03" db="EMBL/GenBank/DDBJ databases">
        <title>Draft genome sequence of Rosellinia necatrix.</title>
        <authorList>
            <person name="Kanematsu S."/>
        </authorList>
    </citation>
    <scope>NUCLEOTIDE SEQUENCE [LARGE SCALE GENOMIC DNA]</scope>
    <source>
        <strain evidence="2">W97</strain>
    </source>
</reference>
<evidence type="ECO:0000256" key="1">
    <source>
        <dbReference type="SAM" id="MobiDB-lite"/>
    </source>
</evidence>
<evidence type="ECO:0000313" key="2">
    <source>
        <dbReference type="EMBL" id="GAW26659.1"/>
    </source>
</evidence>
<dbReference type="EMBL" id="DF977486">
    <property type="protein sequence ID" value="GAW26659.1"/>
    <property type="molecule type" value="Genomic_DNA"/>
</dbReference>
<gene>
    <name evidence="2" type="ORF">SAMD00023353_4100840</name>
</gene>
<keyword evidence="3" id="KW-1185">Reference proteome</keyword>